<dbReference type="Gene3D" id="1.25.40.10">
    <property type="entry name" value="Tetratricopeptide repeat domain"/>
    <property type="match status" value="1"/>
</dbReference>
<dbReference type="SUPFAM" id="SSF52540">
    <property type="entry name" value="P-loop containing nucleoside triphosphate hydrolases"/>
    <property type="match status" value="1"/>
</dbReference>
<dbReference type="Pfam" id="PF25000">
    <property type="entry name" value="DUF7779"/>
    <property type="match status" value="1"/>
</dbReference>
<feature type="domain" description="Orc1-like AAA ATPase" evidence="1">
    <location>
        <begin position="186"/>
        <end position="328"/>
    </location>
</feature>
<dbReference type="InterPro" id="IPR011990">
    <property type="entry name" value="TPR-like_helical_dom_sf"/>
</dbReference>
<proteinExistence type="predicted"/>
<dbReference type="Pfam" id="PF13191">
    <property type="entry name" value="AAA_16"/>
    <property type="match status" value="1"/>
</dbReference>
<accession>A0A507BB95</accession>
<protein>
    <submittedName>
        <fullName evidence="3">Uncharacterized protein</fullName>
    </submittedName>
</protein>
<dbReference type="Gene3D" id="3.40.50.300">
    <property type="entry name" value="P-loop containing nucleotide triphosphate hydrolases"/>
    <property type="match status" value="1"/>
</dbReference>
<comment type="caution">
    <text evidence="3">The sequence shown here is derived from an EMBL/GenBank/DDBJ whole genome shotgun (WGS) entry which is preliminary data.</text>
</comment>
<dbReference type="PANTHER" id="PTHR35205">
    <property type="entry name" value="NB-ARC AND TPR DOMAIN PROTEIN"/>
    <property type="match status" value="1"/>
</dbReference>
<evidence type="ECO:0000259" key="2">
    <source>
        <dbReference type="Pfam" id="PF25000"/>
    </source>
</evidence>
<dbReference type="OrthoDB" id="6161812at2759"/>
<evidence type="ECO:0000313" key="3">
    <source>
        <dbReference type="EMBL" id="TPX13870.1"/>
    </source>
</evidence>
<dbReference type="GeneID" id="41973261"/>
<keyword evidence="4" id="KW-1185">Reference proteome</keyword>
<dbReference type="RefSeq" id="XP_030995581.1">
    <property type="nucleotide sequence ID" value="XM_031140377.1"/>
</dbReference>
<dbReference type="InterPro" id="IPR056681">
    <property type="entry name" value="DUF7779"/>
</dbReference>
<dbReference type="Proteomes" id="UP000319257">
    <property type="component" value="Unassembled WGS sequence"/>
</dbReference>
<evidence type="ECO:0000313" key="4">
    <source>
        <dbReference type="Proteomes" id="UP000319257"/>
    </source>
</evidence>
<dbReference type="AlphaFoldDB" id="A0A507BB95"/>
<dbReference type="SUPFAM" id="SSF48452">
    <property type="entry name" value="TPR-like"/>
    <property type="match status" value="1"/>
</dbReference>
<dbReference type="PANTHER" id="PTHR35205:SF1">
    <property type="entry name" value="ZU5 DOMAIN-CONTAINING PROTEIN"/>
    <property type="match status" value="1"/>
</dbReference>
<dbReference type="EMBL" id="SKBQ01000031">
    <property type="protein sequence ID" value="TPX13870.1"/>
    <property type="molecule type" value="Genomic_DNA"/>
</dbReference>
<name>A0A507BB95_9PEZI</name>
<dbReference type="InterPro" id="IPR041664">
    <property type="entry name" value="AAA_16"/>
</dbReference>
<dbReference type="InterPro" id="IPR027417">
    <property type="entry name" value="P-loop_NTPase"/>
</dbReference>
<sequence length="965" mass="109202">MPEDITRYVPEDIQNDAWEEFKKSLTPKEQRRMESVSNPKQLVEHVQELRVSYNKYGLVQAFKRIQPVIERIQSYHETIKVWLQGAPRAFSFLWGSLYLVFEPLEVIQRQLDQVLSLHGLRSVHQQFALSYSPQVSLGIQLQSDSSLTSRQSAETSGLYQTSSGLSQAMLLPERYNNLSSPRQGPFGRNTELDLLQNYLCDDECQDGIRVACLTGMRGVGKTHLALEYAHRHLQEHFVALWIHSENLQKLQQSFAAVAHGALLADESVQHPDQLRELVKRWLSNLSKKGKGLHPRLLVFSWLTNVLIDISGGCKRWLIVFDNVEECSELDFYLPTEGNGTVLITTTCDDIARVRAPGRMVVMEPYFGDLGSQFLLTLTNADASDEEEVQAARHLTDAVGHLPLALELVGNYVLSQGKSLATFLKDYPNLYSGFLFNSNLQKWTPARFKDSIDSLWNLHLDKTAPNSNHHLKARSRRLINMLAFLDEDGVPLSLFREPKREAMLFEGPDCPQEIQDLDNLVDNPFNETLALDGAIIQLRDRALVKLNNHAGQFQCHRLVRLSVQKAMPPRTRLRTFQRLVFLLNAVFPTQEDGRPLHNKWKKCETFANQVRALLESRRMFKEDVGHPILLCEVAARCAWYFIELGQYNTATQMAEQSLDICHTALKGGNHPGYSTWFIKDMTSHLYNVLATVERERPGPDFGIALSKKVLKIRLKNRRDANPDDEAWIAAAQGNLAVSLISSYDLKDALKILVGLRTRDDMRANEDVYLRNTSICLRMLGRLDEALAVNSLALSTAREKRGEHSEQVALCYFDLVNILICQGDTIAAWKTLEECLSRRNVSLVPHDATTFVPHTAGSACNPNKAGEAFTLHKAGEAATLEGRHQDSIPFYKQALEILRNCECHPGTICRTAFALASAYQQTGAVAEYMNSLELGKSYMLRIREDGDTSQRGFEARNYDSFVQVGFR</sequence>
<dbReference type="InParanoid" id="A0A507BB95"/>
<organism evidence="3 4">
    <name type="scientific">Thyridium curvatum</name>
    <dbReference type="NCBI Taxonomy" id="1093900"/>
    <lineage>
        <taxon>Eukaryota</taxon>
        <taxon>Fungi</taxon>
        <taxon>Dikarya</taxon>
        <taxon>Ascomycota</taxon>
        <taxon>Pezizomycotina</taxon>
        <taxon>Sordariomycetes</taxon>
        <taxon>Sordariomycetidae</taxon>
        <taxon>Thyridiales</taxon>
        <taxon>Thyridiaceae</taxon>
        <taxon>Thyridium</taxon>
    </lineage>
</organism>
<feature type="domain" description="DUF7779" evidence="2">
    <location>
        <begin position="468"/>
        <end position="569"/>
    </location>
</feature>
<reference evidence="3 4" key="1">
    <citation type="submission" date="2019-06" db="EMBL/GenBank/DDBJ databases">
        <title>Draft genome sequence of the filamentous fungus Phialemoniopsis curvata isolated from diesel fuel.</title>
        <authorList>
            <person name="Varaljay V.A."/>
            <person name="Lyon W.J."/>
            <person name="Crouch A.L."/>
            <person name="Drake C.E."/>
            <person name="Hollomon J.M."/>
            <person name="Nadeau L.J."/>
            <person name="Nunn H.S."/>
            <person name="Stevenson B.S."/>
            <person name="Bojanowski C.L."/>
            <person name="Crookes-Goodson W.J."/>
        </authorList>
    </citation>
    <scope>NUCLEOTIDE SEQUENCE [LARGE SCALE GENOMIC DNA]</scope>
    <source>
        <strain evidence="3 4">D216</strain>
    </source>
</reference>
<gene>
    <name evidence="3" type="ORF">E0L32_005814</name>
</gene>
<evidence type="ECO:0000259" key="1">
    <source>
        <dbReference type="Pfam" id="PF13191"/>
    </source>
</evidence>